<name>A0A6A6T601_9PLEO</name>
<evidence type="ECO:0000313" key="2">
    <source>
        <dbReference type="Proteomes" id="UP000799324"/>
    </source>
</evidence>
<accession>A0A6A6T601</accession>
<keyword evidence="2" id="KW-1185">Reference proteome</keyword>
<dbReference type="AlphaFoldDB" id="A0A6A6T601"/>
<sequence length="227" mass="25226">MGLWKSVPIDNIGHRKVARGPNWADVTGLGPSTNVPDTFDHENKPVTHGTARADGIRLHYITAGSGPALFLLHGTPKNHYYYLRHERFAVHSEVRGATFGYCLAGHYSDRVTHLSFCEMVLSDSLTKQIFFTQSNIGVQFEQKGVWNWQLSHDSGPSSWKPNVKIPPRILETYRAHWTNADVEAGIKKKGKLKCPVTTVGALVFFGPLVAEQMETVAENVVISGVFQ</sequence>
<dbReference type="Gene3D" id="3.40.50.1820">
    <property type="entry name" value="alpha/beta hydrolase"/>
    <property type="match status" value="1"/>
</dbReference>
<reference evidence="1" key="1">
    <citation type="journal article" date="2020" name="Stud. Mycol.">
        <title>101 Dothideomycetes genomes: a test case for predicting lifestyles and emergence of pathogens.</title>
        <authorList>
            <person name="Haridas S."/>
            <person name="Albert R."/>
            <person name="Binder M."/>
            <person name="Bloem J."/>
            <person name="Labutti K."/>
            <person name="Salamov A."/>
            <person name="Andreopoulos B."/>
            <person name="Baker S."/>
            <person name="Barry K."/>
            <person name="Bills G."/>
            <person name="Bluhm B."/>
            <person name="Cannon C."/>
            <person name="Castanera R."/>
            <person name="Culley D."/>
            <person name="Daum C."/>
            <person name="Ezra D."/>
            <person name="Gonzalez J."/>
            <person name="Henrissat B."/>
            <person name="Kuo A."/>
            <person name="Liang C."/>
            <person name="Lipzen A."/>
            <person name="Lutzoni F."/>
            <person name="Magnuson J."/>
            <person name="Mondo S."/>
            <person name="Nolan M."/>
            <person name="Ohm R."/>
            <person name="Pangilinan J."/>
            <person name="Park H.-J."/>
            <person name="Ramirez L."/>
            <person name="Alfaro M."/>
            <person name="Sun H."/>
            <person name="Tritt A."/>
            <person name="Yoshinaga Y."/>
            <person name="Zwiers L.-H."/>
            <person name="Turgeon B."/>
            <person name="Goodwin S."/>
            <person name="Spatafora J."/>
            <person name="Crous P."/>
            <person name="Grigoriev I."/>
        </authorList>
    </citation>
    <scope>NUCLEOTIDE SEQUENCE</scope>
    <source>
        <strain evidence="1">CBS 122681</strain>
    </source>
</reference>
<organism evidence="1 2">
    <name type="scientific">Lophiostoma macrostomum CBS 122681</name>
    <dbReference type="NCBI Taxonomy" id="1314788"/>
    <lineage>
        <taxon>Eukaryota</taxon>
        <taxon>Fungi</taxon>
        <taxon>Dikarya</taxon>
        <taxon>Ascomycota</taxon>
        <taxon>Pezizomycotina</taxon>
        <taxon>Dothideomycetes</taxon>
        <taxon>Pleosporomycetidae</taxon>
        <taxon>Pleosporales</taxon>
        <taxon>Lophiostomataceae</taxon>
        <taxon>Lophiostoma</taxon>
    </lineage>
</organism>
<dbReference type="EMBL" id="MU004353">
    <property type="protein sequence ID" value="KAF2655180.1"/>
    <property type="molecule type" value="Genomic_DNA"/>
</dbReference>
<gene>
    <name evidence="1" type="ORF">K491DRAFT_768492</name>
</gene>
<dbReference type="OrthoDB" id="284184at2759"/>
<protein>
    <recommendedName>
        <fullName evidence="3">Alpha/beta-hydrolase</fullName>
    </recommendedName>
</protein>
<evidence type="ECO:0000313" key="1">
    <source>
        <dbReference type="EMBL" id="KAF2655180.1"/>
    </source>
</evidence>
<dbReference type="Proteomes" id="UP000799324">
    <property type="component" value="Unassembled WGS sequence"/>
</dbReference>
<proteinExistence type="predicted"/>
<dbReference type="InterPro" id="IPR029058">
    <property type="entry name" value="AB_hydrolase_fold"/>
</dbReference>
<dbReference type="SUPFAM" id="SSF53474">
    <property type="entry name" value="alpha/beta-Hydrolases"/>
    <property type="match status" value="1"/>
</dbReference>
<evidence type="ECO:0008006" key="3">
    <source>
        <dbReference type="Google" id="ProtNLM"/>
    </source>
</evidence>